<comment type="caution">
    <text evidence="2">The sequence shown here is derived from an EMBL/GenBank/DDBJ whole genome shotgun (WGS) entry which is preliminary data.</text>
</comment>
<dbReference type="Proteomes" id="UP000757232">
    <property type="component" value="Unassembled WGS sequence"/>
</dbReference>
<organism evidence="2 3">
    <name type="scientific">Sanghuangporus baumii</name>
    <name type="common">Phellinus baumii</name>
    <dbReference type="NCBI Taxonomy" id="108892"/>
    <lineage>
        <taxon>Eukaryota</taxon>
        <taxon>Fungi</taxon>
        <taxon>Dikarya</taxon>
        <taxon>Basidiomycota</taxon>
        <taxon>Agaricomycotina</taxon>
        <taxon>Agaricomycetes</taxon>
        <taxon>Hymenochaetales</taxon>
        <taxon>Hymenochaetaceae</taxon>
        <taxon>Sanghuangporus</taxon>
    </lineage>
</organism>
<feature type="region of interest" description="Disordered" evidence="1">
    <location>
        <begin position="28"/>
        <end position="176"/>
    </location>
</feature>
<feature type="compositionally biased region" description="Pro residues" evidence="1">
    <location>
        <begin position="79"/>
        <end position="105"/>
    </location>
</feature>
<feature type="compositionally biased region" description="Pro residues" evidence="1">
    <location>
        <begin position="113"/>
        <end position="127"/>
    </location>
</feature>
<evidence type="ECO:0000256" key="1">
    <source>
        <dbReference type="SAM" id="MobiDB-lite"/>
    </source>
</evidence>
<protein>
    <submittedName>
        <fullName evidence="2">Uncharacterized protein</fullName>
    </submittedName>
</protein>
<dbReference type="EMBL" id="LNZH02000135">
    <property type="protein sequence ID" value="OCB90359.1"/>
    <property type="molecule type" value="Genomic_DNA"/>
</dbReference>
<feature type="compositionally biased region" description="Basic and acidic residues" evidence="1">
    <location>
        <begin position="765"/>
        <end position="796"/>
    </location>
</feature>
<feature type="compositionally biased region" description="Pro residues" evidence="1">
    <location>
        <begin position="48"/>
        <end position="58"/>
    </location>
</feature>
<accession>A0A9Q5I2L5</accession>
<feature type="region of interest" description="Disordered" evidence="1">
    <location>
        <begin position="619"/>
        <end position="671"/>
    </location>
</feature>
<evidence type="ECO:0000313" key="3">
    <source>
        <dbReference type="Proteomes" id="UP000757232"/>
    </source>
</evidence>
<name>A0A9Q5I2L5_SANBA</name>
<reference evidence="2" key="1">
    <citation type="submission" date="2016-06" db="EMBL/GenBank/DDBJ databases">
        <title>Draft Genome sequence of the fungus Inonotus baumii.</title>
        <authorList>
            <person name="Zhu H."/>
            <person name="Lin W."/>
        </authorList>
    </citation>
    <scope>NUCLEOTIDE SEQUENCE</scope>
    <source>
        <strain evidence="2">821</strain>
    </source>
</reference>
<sequence>MYLSIVCFVDARLPYTHAQLTSGVTMAGLSDGPLRPPDSPTTDCSSLSPPPDELPSPEQPQDSPLTPEGSPLTPEQPQDSPPTPEQPQDSPPTPEQPQDSPPTPEQPQDSPLTPDPLTPDPPTPTSHPPAMAGENPDPTQPLHDATTDGVSFSPLPDGVPTSSETPEASPPPRDHLNSLIERFQRGPSPVDAAMLLSPVSSTANYYMHPQSVRDLLAQVDRREDVPGTPEFLLRHLYAVTHKFNDKFINRAKNGNVFTRSAFLEIKENVASEWMHGFAQNLIFDKVAFALSKCPAEDDRPLQSPSMGSLGIHKSLKKVFDRYEDWRTTLKEFKEVMEHTWRYNDNQYIFPWSKGNAISDWVRAGFIEGADSMDVVKPLVESDYSSQLMPSLLKDVPTQTPPQPDSGNDEMDIDADSQAHAASGNNDGTPSPARPECDGPGQIDKVSRSLIQALNKTWGSARASMVFTNFCYAALGLRGLMLRGEQIRSEKGSMKKLYDLLNSNSKDTGDIVKKKTVGDFQLLRPLYVMSMISPITLLGGSVVSSSHERIPLFALAQTATARGLKRDRTRMRIEYMLSRLVIGMTLYGAKVYEAGISAILGECDSLWNEESTSAPGAQAYIQEQSPPPSRASSHPAPGISPVVPEHPPASDDGLSDGGSNEDAEFENSRALVRDTKVTPKEWERMLKETTDETTYLHRRLLSAIRQTLVDDMKGVNLLGDGSAMVDGVLRDAYSQVQNNSGKPYRLKPIKLASWSRIPVGAPLEPSSKRMADNDGDDNSRPSKRIRTGEESSKATSR</sequence>
<keyword evidence="3" id="KW-1185">Reference proteome</keyword>
<proteinExistence type="predicted"/>
<evidence type="ECO:0000313" key="2">
    <source>
        <dbReference type="EMBL" id="OCB90359.1"/>
    </source>
</evidence>
<gene>
    <name evidence="2" type="ORF">A7U60_g2458</name>
</gene>
<feature type="region of interest" description="Disordered" evidence="1">
    <location>
        <begin position="757"/>
        <end position="796"/>
    </location>
</feature>
<feature type="region of interest" description="Disordered" evidence="1">
    <location>
        <begin position="389"/>
        <end position="441"/>
    </location>
</feature>
<dbReference type="AlphaFoldDB" id="A0A9Q5I2L5"/>